<dbReference type="InterPro" id="IPR020051">
    <property type="entry name" value="SagB-type_dehydrogenase"/>
</dbReference>
<evidence type="ECO:0000313" key="2">
    <source>
        <dbReference type="EMBL" id="KTG13375.1"/>
    </source>
</evidence>
<gene>
    <name evidence="2" type="ORF">AUR66_19500</name>
</gene>
<proteinExistence type="predicted"/>
<evidence type="ECO:0000313" key="3">
    <source>
        <dbReference type="Proteomes" id="UP000053157"/>
    </source>
</evidence>
<dbReference type="SUPFAM" id="SSF55469">
    <property type="entry name" value="FMN-dependent nitroreductase-like"/>
    <property type="match status" value="1"/>
</dbReference>
<comment type="caution">
    <text evidence="2">The sequence shown here is derived from an EMBL/GenBank/DDBJ whole genome shotgun (WGS) entry which is preliminary data.</text>
</comment>
<feature type="domain" description="Nitroreductase" evidence="1">
    <location>
        <begin position="65"/>
        <end position="244"/>
    </location>
</feature>
<dbReference type="CDD" id="cd02142">
    <property type="entry name" value="McbC_SagB-like_oxidoreductase"/>
    <property type="match status" value="1"/>
</dbReference>
<dbReference type="EMBL" id="LOPV01000600">
    <property type="protein sequence ID" value="KTG13375.1"/>
    <property type="molecule type" value="Genomic_DNA"/>
</dbReference>
<dbReference type="Gene3D" id="3.40.109.10">
    <property type="entry name" value="NADH Oxidase"/>
    <property type="match status" value="1"/>
</dbReference>
<organism evidence="2 3">
    <name type="scientific">Haloferax profundi</name>
    <dbReference type="NCBI Taxonomy" id="1544718"/>
    <lineage>
        <taxon>Archaea</taxon>
        <taxon>Methanobacteriati</taxon>
        <taxon>Methanobacteriota</taxon>
        <taxon>Stenosarchaea group</taxon>
        <taxon>Halobacteria</taxon>
        <taxon>Halobacteriales</taxon>
        <taxon>Haloferacaceae</taxon>
        <taxon>Haloferax</taxon>
    </lineage>
</organism>
<dbReference type="Proteomes" id="UP000053157">
    <property type="component" value="Unassembled WGS sequence"/>
</dbReference>
<evidence type="ECO:0000259" key="1">
    <source>
        <dbReference type="Pfam" id="PF00881"/>
    </source>
</evidence>
<dbReference type="InterPro" id="IPR029479">
    <property type="entry name" value="Nitroreductase"/>
</dbReference>
<dbReference type="PANTHER" id="PTHR43745:SF2">
    <property type="entry name" value="NITROREDUCTASE MJ1384-RELATED"/>
    <property type="match status" value="1"/>
</dbReference>
<dbReference type="Pfam" id="PF00881">
    <property type="entry name" value="Nitroreductase"/>
    <property type="match status" value="1"/>
</dbReference>
<dbReference type="GO" id="GO:0016491">
    <property type="term" value="F:oxidoreductase activity"/>
    <property type="evidence" value="ECO:0007669"/>
    <property type="project" value="InterPro"/>
</dbReference>
<keyword evidence="3" id="KW-1185">Reference proteome</keyword>
<dbReference type="InterPro" id="IPR052544">
    <property type="entry name" value="Bacteriocin_Proc_Enz"/>
</dbReference>
<dbReference type="OrthoDB" id="10206at2157"/>
<reference evidence="2 3" key="1">
    <citation type="submission" date="2015-12" db="EMBL/GenBank/DDBJ databases">
        <title>Haloferax profundi sp. nov. isolated from the Discovery deep brine-seawater interface in the Red Sea.</title>
        <authorList>
            <person name="Zhang G."/>
            <person name="Stingl U."/>
            <person name="Rashid M."/>
        </authorList>
    </citation>
    <scope>NUCLEOTIDE SEQUENCE [LARGE SCALE GENOMIC DNA]</scope>
    <source>
        <strain evidence="2 3">SB29</strain>
    </source>
</reference>
<dbReference type="InterPro" id="IPR000415">
    <property type="entry name" value="Nitroreductase-like"/>
</dbReference>
<sequence>MTIERPSRRTIVTALVLLALSAVFNAVFGLFTFGRSDDDTRESTTNIVSLPEANKESDVSVERAIANRRSRRTYDERPLTVAELGQLLWAAQGVTERLTGHRAAPSAGALYPIELYVVVGTGSVTGLEDGVYRYRPKTHELVLGQTGDVRSELRAAALDQDPVETAPVDIVVCSVDERTTQKYGDRGARRYVPMEAGHVGENIYLQAESLRLSTVSIGAFGDQRVADIVGAPEDQRPLYIFPVGARI</sequence>
<protein>
    <recommendedName>
        <fullName evidence="1">Nitroreductase domain-containing protein</fullName>
    </recommendedName>
</protein>
<accession>A0A0W1RIR6</accession>
<name>A0A0W1RIR6_9EURY</name>
<dbReference type="PANTHER" id="PTHR43745">
    <property type="entry name" value="NITROREDUCTASE MJ1384-RELATED"/>
    <property type="match status" value="1"/>
</dbReference>
<dbReference type="NCBIfam" id="TIGR03605">
    <property type="entry name" value="antibiot_sagB"/>
    <property type="match status" value="1"/>
</dbReference>
<dbReference type="AlphaFoldDB" id="A0A0W1RIR6"/>
<dbReference type="RefSeq" id="WP_058573452.1">
    <property type="nucleotide sequence ID" value="NZ_LOPV01000600.1"/>
</dbReference>